<evidence type="ECO:0000256" key="1">
    <source>
        <dbReference type="SAM" id="MobiDB-lite"/>
    </source>
</evidence>
<reference evidence="2" key="1">
    <citation type="submission" date="2022-07" db="EMBL/GenBank/DDBJ databases">
        <title>Chromosome-level genome of Muraenolepis orangiensis.</title>
        <authorList>
            <person name="Kim J."/>
        </authorList>
    </citation>
    <scope>NUCLEOTIDE SEQUENCE</scope>
    <source>
        <strain evidence="2">KU_S4_2022</strain>
        <tissue evidence="2">Muscle</tissue>
    </source>
</reference>
<evidence type="ECO:0000313" key="2">
    <source>
        <dbReference type="EMBL" id="KAJ3611965.1"/>
    </source>
</evidence>
<keyword evidence="3" id="KW-1185">Reference proteome</keyword>
<feature type="region of interest" description="Disordered" evidence="1">
    <location>
        <begin position="33"/>
        <end position="115"/>
    </location>
</feature>
<dbReference type="Proteomes" id="UP001148018">
    <property type="component" value="Unassembled WGS sequence"/>
</dbReference>
<dbReference type="AlphaFoldDB" id="A0A9Q0IVM1"/>
<proteinExistence type="predicted"/>
<evidence type="ECO:0000313" key="3">
    <source>
        <dbReference type="Proteomes" id="UP001148018"/>
    </source>
</evidence>
<dbReference type="EMBL" id="JANIIK010000036">
    <property type="protein sequence ID" value="KAJ3611965.1"/>
    <property type="molecule type" value="Genomic_DNA"/>
</dbReference>
<accession>A0A9Q0IVM1</accession>
<name>A0A9Q0IVM1_9TELE</name>
<gene>
    <name evidence="2" type="ORF">NHX12_020244</name>
</gene>
<dbReference type="OrthoDB" id="74314at2759"/>
<sequence length="183" mass="19762">MQVRKYSPTRFFPLNTPVAVLVSKLPVPRIDLGSVWRGDGRTSPPDDMSPPSARTRVSKGAKLKAVRRYASPQPAGTESRVAGRSNARELQVNGHGGGGLHKQPPPRSRRSVSHPDVRTIFSLPRDPRVREETGEGHCFVAGESATWCDVCCGYIVHDCRVCSGEDGDGVMLVCPGEDGDGVM</sequence>
<protein>
    <submittedName>
        <fullName evidence="2">Uncharacterized protein</fullName>
    </submittedName>
</protein>
<organism evidence="2 3">
    <name type="scientific">Muraenolepis orangiensis</name>
    <name type="common">Patagonian moray cod</name>
    <dbReference type="NCBI Taxonomy" id="630683"/>
    <lineage>
        <taxon>Eukaryota</taxon>
        <taxon>Metazoa</taxon>
        <taxon>Chordata</taxon>
        <taxon>Craniata</taxon>
        <taxon>Vertebrata</taxon>
        <taxon>Euteleostomi</taxon>
        <taxon>Actinopterygii</taxon>
        <taxon>Neopterygii</taxon>
        <taxon>Teleostei</taxon>
        <taxon>Neoteleostei</taxon>
        <taxon>Acanthomorphata</taxon>
        <taxon>Zeiogadaria</taxon>
        <taxon>Gadariae</taxon>
        <taxon>Gadiformes</taxon>
        <taxon>Muraenolepidoidei</taxon>
        <taxon>Muraenolepididae</taxon>
        <taxon>Muraenolepis</taxon>
    </lineage>
</organism>
<comment type="caution">
    <text evidence="2">The sequence shown here is derived from an EMBL/GenBank/DDBJ whole genome shotgun (WGS) entry which is preliminary data.</text>
</comment>
<feature type="compositionally biased region" description="Basic residues" evidence="1">
    <location>
        <begin position="56"/>
        <end position="67"/>
    </location>
</feature>